<sequence>MLGVYGNVPAYDRHVKDGVSLFVISTNLNEISLRQLASFYNENISEFSSFRPLFSKDGAAYTPIKLLDMYFWQIGYMMDNQESYTNELHQVIEFAGNYKKPPK</sequence>
<proteinExistence type="predicted"/>
<name>A0A372LUH5_9BACI</name>
<dbReference type="Proteomes" id="UP000264541">
    <property type="component" value="Unassembled WGS sequence"/>
</dbReference>
<gene>
    <name evidence="1" type="ORF">D0469_01075</name>
</gene>
<accession>A0A372LUH5</accession>
<evidence type="ECO:0000313" key="2">
    <source>
        <dbReference type="Proteomes" id="UP000264541"/>
    </source>
</evidence>
<evidence type="ECO:0000313" key="1">
    <source>
        <dbReference type="EMBL" id="RFU71462.1"/>
    </source>
</evidence>
<reference evidence="1 2" key="1">
    <citation type="submission" date="2018-08" db="EMBL/GenBank/DDBJ databases">
        <title>Bacillus chawlae sp. nov., Bacillus glennii sp. nov., and Bacillus saganii sp. nov. Isolated from the Vehicle Assembly Building at Kennedy Space Center where the Viking Spacecraft were Assembled.</title>
        <authorList>
            <person name="Seuylemezian A."/>
            <person name="Vaishampayan P."/>
        </authorList>
    </citation>
    <scope>NUCLEOTIDE SEQUENCE [LARGE SCALE GENOMIC DNA]</scope>
    <source>
        <strain evidence="1 2">V47-23a</strain>
    </source>
</reference>
<keyword evidence="2" id="KW-1185">Reference proteome</keyword>
<comment type="caution">
    <text evidence="1">The sequence shown here is derived from an EMBL/GenBank/DDBJ whole genome shotgun (WGS) entry which is preliminary data.</text>
</comment>
<dbReference type="AlphaFoldDB" id="A0A372LUH5"/>
<protein>
    <submittedName>
        <fullName evidence="1">Uncharacterized protein</fullName>
    </submittedName>
</protein>
<dbReference type="EMBL" id="QVTE01000003">
    <property type="protein sequence ID" value="RFU71462.1"/>
    <property type="molecule type" value="Genomic_DNA"/>
</dbReference>
<organism evidence="1 2">
    <name type="scientific">Peribacillus saganii</name>
    <dbReference type="NCBI Taxonomy" id="2303992"/>
    <lineage>
        <taxon>Bacteria</taxon>
        <taxon>Bacillati</taxon>
        <taxon>Bacillota</taxon>
        <taxon>Bacilli</taxon>
        <taxon>Bacillales</taxon>
        <taxon>Bacillaceae</taxon>
        <taxon>Peribacillus</taxon>
    </lineage>
</organism>